<dbReference type="GO" id="GO:0009055">
    <property type="term" value="F:electron transfer activity"/>
    <property type="evidence" value="ECO:0007669"/>
    <property type="project" value="InterPro"/>
</dbReference>
<evidence type="ECO:0000259" key="7">
    <source>
        <dbReference type="PROSITE" id="PS51007"/>
    </source>
</evidence>
<keyword evidence="5" id="KW-0732">Signal</keyword>
<accession>A0A5C6BS59</accession>
<dbReference type="SUPFAM" id="SSF49785">
    <property type="entry name" value="Galactose-binding domain-like"/>
    <property type="match status" value="1"/>
</dbReference>
<evidence type="ECO:0000313" key="8">
    <source>
        <dbReference type="EMBL" id="TWU15073.1"/>
    </source>
</evidence>
<evidence type="ECO:0000313" key="9">
    <source>
        <dbReference type="Proteomes" id="UP000319908"/>
    </source>
</evidence>
<reference evidence="8 9" key="1">
    <citation type="journal article" date="2020" name="Antonie Van Leeuwenhoek">
        <title>Rhodopirellula heiligendammensis sp. nov., Rhodopirellula pilleata sp. nov., and Rhodopirellula solitaria sp. nov. isolated from natural or artificial marine surfaces in Northern Germany and California, USA, and emended description of the genus Rhodopirellula.</title>
        <authorList>
            <person name="Kallscheuer N."/>
            <person name="Wiegand S."/>
            <person name="Jogler M."/>
            <person name="Boedeker C."/>
            <person name="Peeters S.H."/>
            <person name="Rast P."/>
            <person name="Heuer A."/>
            <person name="Jetten M.S.M."/>
            <person name="Rohde M."/>
            <person name="Jogler C."/>
        </authorList>
    </citation>
    <scope>NUCLEOTIDE SEQUENCE [LARGE SCALE GENOMIC DNA]</scope>
    <source>
        <strain evidence="8 9">Poly21</strain>
    </source>
</reference>
<evidence type="ECO:0000256" key="4">
    <source>
        <dbReference type="PROSITE-ProRule" id="PRU00433"/>
    </source>
</evidence>
<dbReference type="Gene3D" id="2.120.10.30">
    <property type="entry name" value="TolB, C-terminal domain"/>
    <property type="match status" value="1"/>
</dbReference>
<dbReference type="InterPro" id="IPR029062">
    <property type="entry name" value="Class_I_gatase-like"/>
</dbReference>
<dbReference type="PROSITE" id="PS50022">
    <property type="entry name" value="FA58C_3"/>
    <property type="match status" value="1"/>
</dbReference>
<keyword evidence="1 4" id="KW-0349">Heme</keyword>
<dbReference type="InterPro" id="IPR036909">
    <property type="entry name" value="Cyt_c-like_dom_sf"/>
</dbReference>
<dbReference type="InterPro" id="IPR011989">
    <property type="entry name" value="ARM-like"/>
</dbReference>
<dbReference type="PANTHER" id="PTHR33546:SF1">
    <property type="entry name" value="LARGE, MULTIFUNCTIONAL SECRETED PROTEIN"/>
    <property type="match status" value="1"/>
</dbReference>
<dbReference type="Gene3D" id="1.25.10.10">
    <property type="entry name" value="Leucine-rich Repeat Variant"/>
    <property type="match status" value="1"/>
</dbReference>
<dbReference type="SUPFAM" id="SSF48371">
    <property type="entry name" value="ARM repeat"/>
    <property type="match status" value="1"/>
</dbReference>
<dbReference type="NCBIfam" id="TIGR02603">
    <property type="entry name" value="CxxCH_TIGR02603"/>
    <property type="match status" value="1"/>
</dbReference>
<dbReference type="PROSITE" id="PS51007">
    <property type="entry name" value="CYTC"/>
    <property type="match status" value="1"/>
</dbReference>
<organism evidence="8 9">
    <name type="scientific">Allorhodopirellula heiligendammensis</name>
    <dbReference type="NCBI Taxonomy" id="2714739"/>
    <lineage>
        <taxon>Bacteria</taxon>
        <taxon>Pseudomonadati</taxon>
        <taxon>Planctomycetota</taxon>
        <taxon>Planctomycetia</taxon>
        <taxon>Pirellulales</taxon>
        <taxon>Pirellulaceae</taxon>
        <taxon>Allorhodopirellula</taxon>
    </lineage>
</organism>
<proteinExistence type="predicted"/>
<dbReference type="AlphaFoldDB" id="A0A5C6BS59"/>
<dbReference type="InterPro" id="IPR055557">
    <property type="entry name" value="DUF7133"/>
</dbReference>
<dbReference type="InterPro" id="IPR008979">
    <property type="entry name" value="Galactose-bd-like_sf"/>
</dbReference>
<dbReference type="InterPro" id="IPR011042">
    <property type="entry name" value="6-blade_b-propeller_TolB-like"/>
</dbReference>
<feature type="signal peptide" evidence="5">
    <location>
        <begin position="1"/>
        <end position="26"/>
    </location>
</feature>
<keyword evidence="3 4" id="KW-0408">Iron</keyword>
<keyword evidence="9" id="KW-1185">Reference proteome</keyword>
<keyword evidence="2 4" id="KW-0479">Metal-binding</keyword>
<evidence type="ECO:0000259" key="6">
    <source>
        <dbReference type="PROSITE" id="PS50022"/>
    </source>
</evidence>
<gene>
    <name evidence="8" type="ORF">Poly21_22650</name>
</gene>
<dbReference type="InterPro" id="IPR011041">
    <property type="entry name" value="Quinoprot_gluc/sorb_DH_b-prop"/>
</dbReference>
<dbReference type="InterPro" id="IPR029010">
    <property type="entry name" value="ThuA-like"/>
</dbReference>
<evidence type="ECO:0000256" key="5">
    <source>
        <dbReference type="SAM" id="SignalP"/>
    </source>
</evidence>
<dbReference type="Gene3D" id="1.10.760.10">
    <property type="entry name" value="Cytochrome c-like domain"/>
    <property type="match status" value="1"/>
</dbReference>
<dbReference type="Gene3D" id="2.60.120.260">
    <property type="entry name" value="Galactose-binding domain-like"/>
    <property type="match status" value="1"/>
</dbReference>
<dbReference type="InterPro" id="IPR000421">
    <property type="entry name" value="FA58C"/>
</dbReference>
<dbReference type="SUPFAM" id="SSF52317">
    <property type="entry name" value="Class I glutamine amidotransferase-like"/>
    <property type="match status" value="1"/>
</dbReference>
<feature type="chain" id="PRO_5022951271" evidence="5">
    <location>
        <begin position="27"/>
        <end position="1222"/>
    </location>
</feature>
<dbReference type="SUPFAM" id="SSF50952">
    <property type="entry name" value="Soluble quinoprotein glucose dehydrogenase"/>
    <property type="match status" value="1"/>
</dbReference>
<feature type="domain" description="Cytochrome c" evidence="7">
    <location>
        <begin position="1083"/>
        <end position="1218"/>
    </location>
</feature>
<dbReference type="SUPFAM" id="SSF46626">
    <property type="entry name" value="Cytochrome c"/>
    <property type="match status" value="1"/>
</dbReference>
<comment type="caution">
    <text evidence="8">The sequence shown here is derived from an EMBL/GenBank/DDBJ whole genome shotgun (WGS) entry which is preliminary data.</text>
</comment>
<dbReference type="PANTHER" id="PTHR33546">
    <property type="entry name" value="LARGE, MULTIFUNCTIONAL SECRETED PROTEIN-RELATED"/>
    <property type="match status" value="1"/>
</dbReference>
<dbReference type="Pfam" id="PF23500">
    <property type="entry name" value="DUF7133"/>
    <property type="match status" value="1"/>
</dbReference>
<dbReference type="EMBL" id="SJPU01000002">
    <property type="protein sequence ID" value="TWU15073.1"/>
    <property type="molecule type" value="Genomic_DNA"/>
</dbReference>
<dbReference type="GO" id="GO:0046872">
    <property type="term" value="F:metal ion binding"/>
    <property type="evidence" value="ECO:0007669"/>
    <property type="project" value="UniProtKB-KW"/>
</dbReference>
<evidence type="ECO:0000256" key="2">
    <source>
        <dbReference type="ARBA" id="ARBA00022723"/>
    </source>
</evidence>
<evidence type="ECO:0000256" key="3">
    <source>
        <dbReference type="ARBA" id="ARBA00023004"/>
    </source>
</evidence>
<dbReference type="GO" id="GO:0020037">
    <property type="term" value="F:heme binding"/>
    <property type="evidence" value="ECO:0007669"/>
    <property type="project" value="InterPro"/>
</dbReference>
<feature type="domain" description="F5/8 type C" evidence="6">
    <location>
        <begin position="281"/>
        <end position="422"/>
    </location>
</feature>
<dbReference type="Proteomes" id="UP000319908">
    <property type="component" value="Unassembled WGS sequence"/>
</dbReference>
<dbReference type="InterPro" id="IPR009056">
    <property type="entry name" value="Cyt_c-like_dom"/>
</dbReference>
<evidence type="ECO:0000256" key="1">
    <source>
        <dbReference type="ARBA" id="ARBA00022617"/>
    </source>
</evidence>
<dbReference type="Gene3D" id="3.40.50.880">
    <property type="match status" value="1"/>
</dbReference>
<sequence length="1222" mass="133950">MALFATRFAQLASLSLFLCTGGPAIAAEEPAARPLRALLIAGGCCHDYGSQQSVIAEGIQARANVRVDVYWTDNSTTTPVLPLYRKLNWAEDYDVIIHDECAADIKDEALVNRIVAIHRKVPAVHLHCAMHSFRTGTDAWFSHLGLQSSGHGPQEPIDIEFVDPDHPITATSQDWTTIGEELYNNVKVLGAHPLAIGTQQVGGNHPRTEQAIVAWTNDTQGARSFSTTIGHNTATVEDPRYLELVTRGLLWSCGKLNEEYLQPYQGENDTTFISKEKYQIPEATDLGNIPADATLVKVTASTTQAGHPAYHAIDGKRATRFCADGGGFPQWLQLEFEEPHKFDQIQIVWEDKGAAYQYRMEGSADGKEWATLLDSSENDRSRQSTQSLAGADALKFLRIVGLGGATGKWFSVREIKLTAGGVGTLWPADVQAKADKFVPMAADRYQTRGNVPPRIEKLTPQAEAAILRDVRVPDGFTATVFASPPAVNYPVFVAADVNGTLYVSSDGNGSLGRNPERGRVIRLRDLDGDGRADETKVFCEIDAPRGLVWDHDRLYLMHPPNLSVFFDHDGDGVADEQKTLVKGLAFDYADRPADHTTNGLSLGADGWLYIAGGDFGFLEAEGSDGKQLVHRGGGVIRVRPDGSDLQIYSEGTRNILEVAISPDMEMFARDNTNDGGGWDVRLHHFTGMENHGYPRLYKNFNDECVQPLADYGGGSGCGAVYIDEPGFGKWNHAPFTADWGTGSLYRHTVTRDGATYQESAPPESFIKLTRPTDADVDGNSRVYCASWRGATFNWDGPDVGYIVCVRPDDFTPPPMPQFASASDDELIRVMDSPSYRRRIEAQRELMRRGNPAFEQLLTRAVAGRSPARNLLLRLQTDATDHECVSAITHEDPVVVHTAIRCLAARGAASVCLDALDASSSPAARDGLLRALAMMHTQEVVDGLIAKLTDADDELRLGIVSALCRLHSQEAVWKGDSWGTRPDTRGPYYEPVSWSESEKIANVLRTVLPELDPVVAADLVRRHYYLDKSIFDPGETMDAEAQPAAPVWSPEEVAVLQELIPKDAVKINEMKIDDAVAQAISMQGNVELGRYMFTKANCVACHTVSEDEVQKGPFLGSIAKTYKRPDLAVAIVQPSKTIAQGFVTNTILTLDGDVITGFVTNERSEQVTLRDQTGKETTIEKEEIDFRKTSDISVMPTGVLNEFTVYEFASLLDYLESLSPAAQ</sequence>
<dbReference type="InterPro" id="IPR013427">
    <property type="entry name" value="Haem-bd_dom_put"/>
</dbReference>
<name>A0A5C6BS59_9BACT</name>
<dbReference type="InterPro" id="IPR016024">
    <property type="entry name" value="ARM-type_fold"/>
</dbReference>
<dbReference type="Pfam" id="PF00754">
    <property type="entry name" value="F5_F8_type_C"/>
    <property type="match status" value="1"/>
</dbReference>
<dbReference type="Pfam" id="PF06283">
    <property type="entry name" value="ThuA"/>
    <property type="match status" value="1"/>
</dbReference>
<protein>
    <submittedName>
        <fullName evidence="8">Trehalose utilization</fullName>
    </submittedName>
</protein>